<protein>
    <recommendedName>
        <fullName evidence="1">Chitin-binding type-2 domain-containing protein</fullName>
    </recommendedName>
</protein>
<accession>A0A1B6IRZ5</accession>
<dbReference type="Gene3D" id="2.170.140.10">
    <property type="entry name" value="Chitin binding domain"/>
    <property type="match status" value="2"/>
</dbReference>
<dbReference type="InterPro" id="IPR036508">
    <property type="entry name" value="Chitin-bd_dom_sf"/>
</dbReference>
<gene>
    <name evidence="2" type="ORF">g.59243</name>
</gene>
<reference evidence="2" key="1">
    <citation type="submission" date="2015-11" db="EMBL/GenBank/DDBJ databases">
        <title>De novo transcriptome assembly of four potential Pierce s Disease insect vectors from Arizona vineyards.</title>
        <authorList>
            <person name="Tassone E.E."/>
        </authorList>
    </citation>
    <scope>NUCLEOTIDE SEQUENCE</scope>
</reference>
<sequence length="215" mass="23919">LSTTHSSPTIDWMEATNKISCLGKSDGFYMNTVSQDNAFYRCKDNIVVEHVSCEAGSRYNPQTRQCVPSSSLEIVCDPAADGLFTLPGTLCRGYYRCRNGSREDFSCPRDSYFEMSSQVCVRTGGMCHELVCIGRVNGHYPDTTHDCRRSYTCEEIFSDLSPAVLLAHFLTAVLARFQTKSNVLPHTCLLYPFVSSQPTPVPTSLTATRSKRITP</sequence>
<name>A0A1B6IRZ5_9HEMI</name>
<feature type="domain" description="Chitin-binding type-2" evidence="1">
    <location>
        <begin position="73"/>
        <end position="129"/>
    </location>
</feature>
<dbReference type="AlphaFoldDB" id="A0A1B6IRZ5"/>
<dbReference type="PROSITE" id="PS50940">
    <property type="entry name" value="CHIT_BIND_II"/>
    <property type="match status" value="1"/>
</dbReference>
<dbReference type="Pfam" id="PF01607">
    <property type="entry name" value="CBM_14"/>
    <property type="match status" value="2"/>
</dbReference>
<dbReference type="EMBL" id="GECU01018056">
    <property type="protein sequence ID" value="JAS89650.1"/>
    <property type="molecule type" value="Transcribed_RNA"/>
</dbReference>
<dbReference type="GO" id="GO:0008061">
    <property type="term" value="F:chitin binding"/>
    <property type="evidence" value="ECO:0007669"/>
    <property type="project" value="InterPro"/>
</dbReference>
<feature type="non-terminal residue" evidence="2">
    <location>
        <position position="1"/>
    </location>
</feature>
<organism evidence="2">
    <name type="scientific">Homalodisca liturata</name>
    <dbReference type="NCBI Taxonomy" id="320908"/>
    <lineage>
        <taxon>Eukaryota</taxon>
        <taxon>Metazoa</taxon>
        <taxon>Ecdysozoa</taxon>
        <taxon>Arthropoda</taxon>
        <taxon>Hexapoda</taxon>
        <taxon>Insecta</taxon>
        <taxon>Pterygota</taxon>
        <taxon>Neoptera</taxon>
        <taxon>Paraneoptera</taxon>
        <taxon>Hemiptera</taxon>
        <taxon>Auchenorrhyncha</taxon>
        <taxon>Membracoidea</taxon>
        <taxon>Cicadellidae</taxon>
        <taxon>Cicadellinae</taxon>
        <taxon>Proconiini</taxon>
        <taxon>Homalodisca</taxon>
    </lineage>
</organism>
<feature type="non-terminal residue" evidence="2">
    <location>
        <position position="215"/>
    </location>
</feature>
<evidence type="ECO:0000259" key="1">
    <source>
        <dbReference type="PROSITE" id="PS50940"/>
    </source>
</evidence>
<evidence type="ECO:0000313" key="2">
    <source>
        <dbReference type="EMBL" id="JAS89650.1"/>
    </source>
</evidence>
<dbReference type="InterPro" id="IPR002557">
    <property type="entry name" value="Chitin-bd_dom"/>
</dbReference>
<proteinExistence type="predicted"/>
<dbReference type="GO" id="GO:0005576">
    <property type="term" value="C:extracellular region"/>
    <property type="evidence" value="ECO:0007669"/>
    <property type="project" value="InterPro"/>
</dbReference>
<dbReference type="SUPFAM" id="SSF57625">
    <property type="entry name" value="Invertebrate chitin-binding proteins"/>
    <property type="match status" value="2"/>
</dbReference>
<dbReference type="SMART" id="SM00494">
    <property type="entry name" value="ChtBD2"/>
    <property type="match status" value="2"/>
</dbReference>